<evidence type="ECO:0000313" key="3">
    <source>
        <dbReference type="EMBL" id="NKI91327.1"/>
    </source>
</evidence>
<keyword evidence="2" id="KW-0812">Transmembrane</keyword>
<dbReference type="Proteomes" id="UP000717634">
    <property type="component" value="Unassembled WGS sequence"/>
</dbReference>
<feature type="region of interest" description="Disordered" evidence="1">
    <location>
        <begin position="19"/>
        <end position="41"/>
    </location>
</feature>
<evidence type="ECO:0000313" key="4">
    <source>
        <dbReference type="Proteomes" id="UP000717634"/>
    </source>
</evidence>
<feature type="transmembrane region" description="Helical" evidence="2">
    <location>
        <begin position="72"/>
        <end position="88"/>
    </location>
</feature>
<keyword evidence="2" id="KW-1133">Transmembrane helix</keyword>
<dbReference type="EMBL" id="JAAVTK010000015">
    <property type="protein sequence ID" value="NKI91327.1"/>
    <property type="molecule type" value="Genomic_DNA"/>
</dbReference>
<evidence type="ECO:0000256" key="1">
    <source>
        <dbReference type="SAM" id="MobiDB-lite"/>
    </source>
</evidence>
<protein>
    <submittedName>
        <fullName evidence="3">Uncharacterized membrane protein YbjE (DUF340 family)</fullName>
    </submittedName>
</protein>
<organism evidence="3 4">
    <name type="scientific">Hymenobacter artigasi</name>
    <dbReference type="NCBI Taxonomy" id="2719616"/>
    <lineage>
        <taxon>Bacteria</taxon>
        <taxon>Pseudomonadati</taxon>
        <taxon>Bacteroidota</taxon>
        <taxon>Cytophagia</taxon>
        <taxon>Cytophagales</taxon>
        <taxon>Hymenobacteraceae</taxon>
        <taxon>Hymenobacter</taxon>
    </lineage>
</organism>
<gene>
    <name evidence="3" type="ORF">HBN54_003944</name>
</gene>
<dbReference type="RefSeq" id="WP_235955609.1">
    <property type="nucleotide sequence ID" value="NZ_JAAVTK010000015.1"/>
</dbReference>
<sequence>MGFFNRFKPQLRAEELFSATQAARSSSKDHAKMTREELEAEEKKMKAQKTITALVIGVVIGLAVWSATHHKGFALTGMLLLFACWIAHKNSQNLKSVRAEISRRDTVG</sequence>
<proteinExistence type="predicted"/>
<keyword evidence="2" id="KW-0472">Membrane</keyword>
<name>A0ABX1HQB0_9BACT</name>
<evidence type="ECO:0000256" key="2">
    <source>
        <dbReference type="SAM" id="Phobius"/>
    </source>
</evidence>
<reference evidence="3 4" key="1">
    <citation type="submission" date="2020-03" db="EMBL/GenBank/DDBJ databases">
        <title>Genomic Encyclopedia of Type Strains, Phase IV (KMG-V): Genome sequencing to study the core and pangenomes of soil and plant-associated prokaryotes.</title>
        <authorList>
            <person name="Whitman W."/>
        </authorList>
    </citation>
    <scope>NUCLEOTIDE SEQUENCE [LARGE SCALE GENOMIC DNA]</scope>
    <source>
        <strain evidence="3 4">1B</strain>
    </source>
</reference>
<keyword evidence="4" id="KW-1185">Reference proteome</keyword>
<feature type="transmembrane region" description="Helical" evidence="2">
    <location>
        <begin position="50"/>
        <end position="66"/>
    </location>
</feature>
<accession>A0ABX1HQB0</accession>
<feature type="compositionally biased region" description="Basic and acidic residues" evidence="1">
    <location>
        <begin position="26"/>
        <end position="41"/>
    </location>
</feature>
<comment type="caution">
    <text evidence="3">The sequence shown here is derived from an EMBL/GenBank/DDBJ whole genome shotgun (WGS) entry which is preliminary data.</text>
</comment>